<dbReference type="OrthoDB" id="3785108at2"/>
<dbReference type="RefSeq" id="WP_129399021.1">
    <property type="nucleotide sequence ID" value="NZ_SDWT01000001.1"/>
</dbReference>
<proteinExistence type="predicted"/>
<dbReference type="AlphaFoldDB" id="A0A4Q2S0Z7"/>
<name>A0A4Q2S0Z7_9ACTN</name>
<evidence type="ECO:0000313" key="1">
    <source>
        <dbReference type="EMBL" id="RYB93663.1"/>
    </source>
</evidence>
<accession>A0A4Q2S0Z7</accession>
<dbReference type="EMBL" id="SDWT01000001">
    <property type="protein sequence ID" value="RYB93663.1"/>
    <property type="molecule type" value="Genomic_DNA"/>
</dbReference>
<gene>
    <name evidence="1" type="ORF">EUA93_04405</name>
</gene>
<sequence>MRFTEHELTVAVTAAAKIVAGGKIGRRGKGEEKWESMSRLDRYHLLDAAGSQVLPVMLALPDVEVEAGTRPAFTDEQIGAAIEQTLGEGGVGGVGGVGRLGGKLGQRVAVAARLTLVRAALAELPVRQDPDGLVVPDTLEDL</sequence>
<keyword evidence="2" id="KW-1185">Reference proteome</keyword>
<evidence type="ECO:0000313" key="2">
    <source>
        <dbReference type="Proteomes" id="UP000294071"/>
    </source>
</evidence>
<reference evidence="1 2" key="1">
    <citation type="submission" date="2019-01" db="EMBL/GenBank/DDBJ databases">
        <title>Novel species of Nocardioides.</title>
        <authorList>
            <person name="Liu Q."/>
            <person name="Xin Y.-H."/>
        </authorList>
    </citation>
    <scope>NUCLEOTIDE SEQUENCE [LARGE SCALE GENOMIC DNA]</scope>
    <source>
        <strain evidence="1 2">CGMCC 4.6882</strain>
    </source>
</reference>
<comment type="caution">
    <text evidence="1">The sequence shown here is derived from an EMBL/GenBank/DDBJ whole genome shotgun (WGS) entry which is preliminary data.</text>
</comment>
<dbReference type="Proteomes" id="UP000294071">
    <property type="component" value="Unassembled WGS sequence"/>
</dbReference>
<protein>
    <submittedName>
        <fullName evidence="1">Uncharacterized protein</fullName>
    </submittedName>
</protein>
<organism evidence="1 2">
    <name type="scientific">Nocardioides oleivorans</name>
    <dbReference type="NCBI Taxonomy" id="273676"/>
    <lineage>
        <taxon>Bacteria</taxon>
        <taxon>Bacillati</taxon>
        <taxon>Actinomycetota</taxon>
        <taxon>Actinomycetes</taxon>
        <taxon>Propionibacteriales</taxon>
        <taxon>Nocardioidaceae</taxon>
        <taxon>Nocardioides</taxon>
    </lineage>
</organism>